<sequence length="157" mass="16781">MPLQTDLLIHHRDAIPAMAEGFMQQWPQWYGPGGPGDATADLQAFARSEGLPLGVVVLSAGQVCGVAALKAQSIDAFAHWGPWAAAGFVPPSLRGQGLGAALLRGLVQEAARQGHDTLYCGTATAQRLLEREGWAWCAEADQNGQRVQVYKVFTQQS</sequence>
<gene>
    <name evidence="2" type="ORF">KAK11_03225</name>
</gene>
<evidence type="ECO:0000313" key="3">
    <source>
        <dbReference type="Proteomes" id="UP000672097"/>
    </source>
</evidence>
<name>A0ABS5DT72_9BURK</name>
<dbReference type="Gene3D" id="3.40.630.30">
    <property type="match status" value="1"/>
</dbReference>
<proteinExistence type="predicted"/>
<evidence type="ECO:0000259" key="1">
    <source>
        <dbReference type="PROSITE" id="PS51186"/>
    </source>
</evidence>
<feature type="domain" description="N-acetyltransferase" evidence="1">
    <location>
        <begin position="9"/>
        <end position="157"/>
    </location>
</feature>
<dbReference type="Proteomes" id="UP000672097">
    <property type="component" value="Unassembled WGS sequence"/>
</dbReference>
<protein>
    <submittedName>
        <fullName evidence="2">GNAT family N-acetyltransferase</fullName>
    </submittedName>
</protein>
<keyword evidence="3" id="KW-1185">Reference proteome</keyword>
<dbReference type="PROSITE" id="PS51186">
    <property type="entry name" value="GNAT"/>
    <property type="match status" value="1"/>
</dbReference>
<accession>A0ABS5DT72</accession>
<reference evidence="2 3" key="1">
    <citation type="submission" date="2021-04" db="EMBL/GenBank/DDBJ databases">
        <title>The genome sequence of type strain Ideonella paludis KCTC 32238.</title>
        <authorList>
            <person name="Liu Y."/>
        </authorList>
    </citation>
    <scope>NUCLEOTIDE SEQUENCE [LARGE SCALE GENOMIC DNA]</scope>
    <source>
        <strain evidence="2 3">KCTC 32238</strain>
    </source>
</reference>
<dbReference type="SUPFAM" id="SSF55729">
    <property type="entry name" value="Acyl-CoA N-acyltransferases (Nat)"/>
    <property type="match status" value="1"/>
</dbReference>
<dbReference type="EMBL" id="JAGQDG010000001">
    <property type="protein sequence ID" value="MBQ0934327.1"/>
    <property type="molecule type" value="Genomic_DNA"/>
</dbReference>
<dbReference type="Pfam" id="PF00583">
    <property type="entry name" value="Acetyltransf_1"/>
    <property type="match status" value="1"/>
</dbReference>
<dbReference type="CDD" id="cd04301">
    <property type="entry name" value="NAT_SF"/>
    <property type="match status" value="1"/>
</dbReference>
<dbReference type="InterPro" id="IPR000182">
    <property type="entry name" value="GNAT_dom"/>
</dbReference>
<comment type="caution">
    <text evidence="2">The sequence shown here is derived from an EMBL/GenBank/DDBJ whole genome shotgun (WGS) entry which is preliminary data.</text>
</comment>
<dbReference type="RefSeq" id="WP_210806069.1">
    <property type="nucleotide sequence ID" value="NZ_JAGQDG010000001.1"/>
</dbReference>
<evidence type="ECO:0000313" key="2">
    <source>
        <dbReference type="EMBL" id="MBQ0934327.1"/>
    </source>
</evidence>
<dbReference type="InterPro" id="IPR016181">
    <property type="entry name" value="Acyl_CoA_acyltransferase"/>
</dbReference>
<organism evidence="2 3">
    <name type="scientific">Ideonella paludis</name>
    <dbReference type="NCBI Taxonomy" id="1233411"/>
    <lineage>
        <taxon>Bacteria</taxon>
        <taxon>Pseudomonadati</taxon>
        <taxon>Pseudomonadota</taxon>
        <taxon>Betaproteobacteria</taxon>
        <taxon>Burkholderiales</taxon>
        <taxon>Sphaerotilaceae</taxon>
        <taxon>Ideonella</taxon>
    </lineage>
</organism>